<dbReference type="CDD" id="cd00086">
    <property type="entry name" value="homeodomain"/>
    <property type="match status" value="1"/>
</dbReference>
<feature type="compositionally biased region" description="Basic and acidic residues" evidence="7">
    <location>
        <begin position="201"/>
        <end position="231"/>
    </location>
</feature>
<feature type="compositionally biased region" description="Basic and acidic residues" evidence="7">
    <location>
        <begin position="16"/>
        <end position="32"/>
    </location>
</feature>
<dbReference type="Gene3D" id="1.10.10.60">
    <property type="entry name" value="Homeodomain-like"/>
    <property type="match status" value="1"/>
</dbReference>
<gene>
    <name evidence="9" type="primary">LOC119868502</name>
</gene>
<feature type="compositionally biased region" description="Acidic residues" evidence="7">
    <location>
        <begin position="183"/>
        <end position="197"/>
    </location>
</feature>
<dbReference type="Ensembl" id="ENSCAFT00040028545.1">
    <property type="protein sequence ID" value="ENSCAFP00040024797.1"/>
    <property type="gene ID" value="ENSCAFG00040015518.1"/>
</dbReference>
<dbReference type="GO" id="GO:0003677">
    <property type="term" value="F:DNA binding"/>
    <property type="evidence" value="ECO:0007669"/>
    <property type="project" value="UniProtKB-UniRule"/>
</dbReference>
<accession>A0A8C0SSZ8</accession>
<dbReference type="InterPro" id="IPR001356">
    <property type="entry name" value="HD"/>
</dbReference>
<evidence type="ECO:0000256" key="4">
    <source>
        <dbReference type="ARBA" id="ARBA00023242"/>
    </source>
</evidence>
<reference evidence="9" key="2">
    <citation type="submission" date="2025-08" db="UniProtKB">
        <authorList>
            <consortium name="Ensembl"/>
        </authorList>
    </citation>
    <scope>IDENTIFICATION</scope>
</reference>
<evidence type="ECO:0000256" key="3">
    <source>
        <dbReference type="ARBA" id="ARBA00023155"/>
    </source>
</evidence>
<proteinExistence type="predicted"/>
<dbReference type="InterPro" id="IPR009057">
    <property type="entry name" value="Homeodomain-like_sf"/>
</dbReference>
<evidence type="ECO:0000256" key="1">
    <source>
        <dbReference type="ARBA" id="ARBA00004123"/>
    </source>
</evidence>
<feature type="region of interest" description="Disordered" evidence="7">
    <location>
        <begin position="161"/>
        <end position="275"/>
    </location>
</feature>
<feature type="region of interest" description="Disordered" evidence="7">
    <location>
        <begin position="1"/>
        <end position="135"/>
    </location>
</feature>
<dbReference type="InterPro" id="IPR017970">
    <property type="entry name" value="Homeobox_CS"/>
</dbReference>
<dbReference type="GeneID" id="119868502"/>
<evidence type="ECO:0000256" key="7">
    <source>
        <dbReference type="SAM" id="MobiDB-lite"/>
    </source>
</evidence>
<dbReference type="Pfam" id="PF00046">
    <property type="entry name" value="Homeodomain"/>
    <property type="match status" value="1"/>
</dbReference>
<keyword evidence="2 5" id="KW-0238">DNA-binding</keyword>
<dbReference type="Proteomes" id="UP000694542">
    <property type="component" value="Chromosome X"/>
</dbReference>
<evidence type="ECO:0000256" key="5">
    <source>
        <dbReference type="PROSITE-ProRule" id="PRU00108"/>
    </source>
</evidence>
<dbReference type="SMART" id="SM00389">
    <property type="entry name" value="HOX"/>
    <property type="match status" value="1"/>
</dbReference>
<dbReference type="GO" id="GO:0005634">
    <property type="term" value="C:nucleus"/>
    <property type="evidence" value="ECO:0007669"/>
    <property type="project" value="UniProtKB-SubCell"/>
</dbReference>
<evidence type="ECO:0000256" key="6">
    <source>
        <dbReference type="RuleBase" id="RU000682"/>
    </source>
</evidence>
<sequence>MRTSASPPRPAPEGVYIDRERPSAQKRGEPDSARTAPWEPGGAAPLCARPTDPGGPRAGSAGNSARAMEPLSRRRDEVMGFLGPGVDEGGEEPQGRCRLGHVPPSSPRNEGSLGEGSRPDAPQMLLPLASRLPQPRLRCPDLSVWLSSFAETQPVAMSLTHEGAAAEFTPDHGGGADQVMEAADGEGDGDGDGDGEGDGQGQRDGDGQGQRDGDDGQGQRDRDGEGQRDGEEAMGDEAAGFPLPAGDGTPQGHGDQGPAPGRPPQATVACPLPGNGQQAGQRIVFSRVQLHELESVFQRTQYPSAPTRQELARFMDVSEARVQVWFKNRRAKWRRHQRAVRFRTMPPVALVPPIVINLGGPCRTILIQEPNRIWVLQEPLLLGPPQPLMPSFPVVFLPPLPWLPPPLPLCGYPPVAGPAFLPSLVLL</sequence>
<comment type="subcellular location">
    <subcellularLocation>
        <location evidence="1 5 6">Nucleus</location>
    </subcellularLocation>
</comment>
<dbReference type="OrthoDB" id="9751661at2759"/>
<name>A0A8C0SSZ8_CANLF</name>
<evidence type="ECO:0000313" key="9">
    <source>
        <dbReference type="Ensembl" id="ENSCAFP00040024797.1"/>
    </source>
</evidence>
<protein>
    <recommendedName>
        <fullName evidence="8">Homeobox domain-containing protein</fullName>
    </recommendedName>
</protein>
<dbReference type="GO" id="GO:0000981">
    <property type="term" value="F:DNA-binding transcription factor activity, RNA polymerase II-specific"/>
    <property type="evidence" value="ECO:0007669"/>
    <property type="project" value="InterPro"/>
</dbReference>
<dbReference type="SUPFAM" id="SSF46689">
    <property type="entry name" value="Homeodomain-like"/>
    <property type="match status" value="1"/>
</dbReference>
<dbReference type="AlphaFoldDB" id="A0A8C0SSZ8"/>
<keyword evidence="4 5" id="KW-0539">Nucleus</keyword>
<feature type="domain" description="Homeobox" evidence="8">
    <location>
        <begin position="276"/>
        <end position="336"/>
    </location>
</feature>
<dbReference type="PANTHER" id="PTHR24329:SF575">
    <property type="entry name" value="ARISTALESS RELATED HOMEOBOX"/>
    <property type="match status" value="1"/>
</dbReference>
<dbReference type="PROSITE" id="PS50071">
    <property type="entry name" value="HOMEOBOX_2"/>
    <property type="match status" value="1"/>
</dbReference>
<keyword evidence="3 5" id="KW-0371">Homeobox</keyword>
<organism evidence="9 10">
    <name type="scientific">Canis lupus familiaris</name>
    <name type="common">Dog</name>
    <name type="synonym">Canis familiaris</name>
    <dbReference type="NCBI Taxonomy" id="9615"/>
    <lineage>
        <taxon>Eukaryota</taxon>
        <taxon>Metazoa</taxon>
        <taxon>Chordata</taxon>
        <taxon>Craniata</taxon>
        <taxon>Vertebrata</taxon>
        <taxon>Euteleostomi</taxon>
        <taxon>Mammalia</taxon>
        <taxon>Eutheria</taxon>
        <taxon>Laurasiatheria</taxon>
        <taxon>Carnivora</taxon>
        <taxon>Caniformia</taxon>
        <taxon>Canidae</taxon>
        <taxon>Canis</taxon>
    </lineage>
</organism>
<evidence type="ECO:0000259" key="8">
    <source>
        <dbReference type="PROSITE" id="PS50071"/>
    </source>
</evidence>
<evidence type="ECO:0000313" key="10">
    <source>
        <dbReference type="Proteomes" id="UP000694542"/>
    </source>
</evidence>
<dbReference type="PROSITE" id="PS00027">
    <property type="entry name" value="HOMEOBOX_1"/>
    <property type="match status" value="1"/>
</dbReference>
<feature type="DNA-binding region" description="Homeobox" evidence="5">
    <location>
        <begin position="278"/>
        <end position="337"/>
    </location>
</feature>
<dbReference type="RefSeq" id="XP_038306666.1">
    <property type="nucleotide sequence ID" value="XM_038450738.1"/>
</dbReference>
<reference evidence="9" key="1">
    <citation type="submission" date="2018-10" db="EMBL/GenBank/DDBJ databases">
        <title>De novo assembly of a Great Dane genome.</title>
        <authorList>
            <person name="Kidd J.M."/>
            <person name="Pendleton A.L."/>
            <person name="Shen F."/>
            <person name="Emery S."/>
        </authorList>
    </citation>
    <scope>NUCLEOTIDE SEQUENCE [LARGE SCALE GENOMIC DNA]</scope>
    <source>
        <strain evidence="9">Great Dane</strain>
    </source>
</reference>
<evidence type="ECO:0000256" key="2">
    <source>
        <dbReference type="ARBA" id="ARBA00023125"/>
    </source>
</evidence>
<dbReference type="InterPro" id="IPR050649">
    <property type="entry name" value="Paired_Homeobox_TFs"/>
</dbReference>
<dbReference type="PANTHER" id="PTHR24329">
    <property type="entry name" value="HOMEOBOX PROTEIN ARISTALESS"/>
    <property type="match status" value="1"/>
</dbReference>